<name>A0A177B6P6_9BILA</name>
<dbReference type="AlphaFoldDB" id="A0A177B6P6"/>
<dbReference type="Proteomes" id="UP000078046">
    <property type="component" value="Unassembled WGS sequence"/>
</dbReference>
<evidence type="ECO:0000313" key="2">
    <source>
        <dbReference type="Proteomes" id="UP000078046"/>
    </source>
</evidence>
<dbReference type="EMBL" id="LWCA01000210">
    <property type="protein sequence ID" value="OAF69926.1"/>
    <property type="molecule type" value="Genomic_DNA"/>
</dbReference>
<gene>
    <name evidence="1" type="ORF">A3Q56_02285</name>
</gene>
<organism evidence="1 2">
    <name type="scientific">Intoshia linei</name>
    <dbReference type="NCBI Taxonomy" id="1819745"/>
    <lineage>
        <taxon>Eukaryota</taxon>
        <taxon>Metazoa</taxon>
        <taxon>Spiralia</taxon>
        <taxon>Lophotrochozoa</taxon>
        <taxon>Mesozoa</taxon>
        <taxon>Orthonectida</taxon>
        <taxon>Rhopaluridae</taxon>
        <taxon>Intoshia</taxon>
    </lineage>
</organism>
<proteinExistence type="predicted"/>
<keyword evidence="2" id="KW-1185">Reference proteome</keyword>
<sequence>MKSIFSRNKHLFGITKQNYCFNIMKSCATKNETLLVDNNDETPLIKIIKNLKEGDTFMQSFMMSIQSNSYNETLNTKVKTIPPSPPKRFKSSKRASIRKKRVLLESTLTDASFNLIVHFNTSKDVTNAKSTKINLNKEFKSTSDIEHTCNSCNVMTKNENNNQDQDLCSLIPNQGSFQSELCSYCTEYTEFSFNEQKDIPKYSHIEILQNYNKKLKSTCLEYKHINLKNFKIYV</sequence>
<protein>
    <submittedName>
        <fullName evidence="1">Uncharacterized protein</fullName>
    </submittedName>
</protein>
<reference evidence="1 2" key="1">
    <citation type="submission" date="2016-04" db="EMBL/GenBank/DDBJ databases">
        <title>The genome of Intoshia linei affirms orthonectids as highly simplified spiralians.</title>
        <authorList>
            <person name="Mikhailov K.V."/>
            <person name="Slusarev G.S."/>
            <person name="Nikitin M.A."/>
            <person name="Logacheva M.D."/>
            <person name="Penin A."/>
            <person name="Aleoshin V."/>
            <person name="Panchin Y.V."/>
        </authorList>
    </citation>
    <scope>NUCLEOTIDE SEQUENCE [LARGE SCALE GENOMIC DNA]</scope>
    <source>
        <strain evidence="1">Intl2013</strain>
        <tissue evidence="1">Whole animal</tissue>
    </source>
</reference>
<accession>A0A177B6P6</accession>
<comment type="caution">
    <text evidence="1">The sequence shown here is derived from an EMBL/GenBank/DDBJ whole genome shotgun (WGS) entry which is preliminary data.</text>
</comment>
<evidence type="ECO:0000313" key="1">
    <source>
        <dbReference type="EMBL" id="OAF69926.1"/>
    </source>
</evidence>